<dbReference type="GO" id="GO:0005506">
    <property type="term" value="F:iron ion binding"/>
    <property type="evidence" value="ECO:0007669"/>
    <property type="project" value="InterPro"/>
</dbReference>
<gene>
    <name evidence="1" type="ORF">N7449_008932</name>
</gene>
<reference evidence="1" key="2">
    <citation type="journal article" date="2023" name="IMA Fungus">
        <title>Comparative genomic study of the Penicillium genus elucidates a diverse pangenome and 15 lateral gene transfer events.</title>
        <authorList>
            <person name="Petersen C."/>
            <person name="Sorensen T."/>
            <person name="Nielsen M.R."/>
            <person name="Sondergaard T.E."/>
            <person name="Sorensen J.L."/>
            <person name="Fitzpatrick D.A."/>
            <person name="Frisvad J.C."/>
            <person name="Nielsen K.L."/>
        </authorList>
    </citation>
    <scope>NUCLEOTIDE SEQUENCE</scope>
    <source>
        <strain evidence="1">IBT 20477</strain>
    </source>
</reference>
<dbReference type="GO" id="GO:0016705">
    <property type="term" value="F:oxidoreductase activity, acting on paired donors, with incorporation or reduction of molecular oxygen"/>
    <property type="evidence" value="ECO:0007669"/>
    <property type="project" value="InterPro"/>
</dbReference>
<dbReference type="Proteomes" id="UP001150942">
    <property type="component" value="Unassembled WGS sequence"/>
</dbReference>
<comment type="caution">
    <text evidence="1">The sequence shown here is derived from an EMBL/GenBank/DDBJ whole genome shotgun (WGS) entry which is preliminary data.</text>
</comment>
<name>A0A9W9M844_9EURO</name>
<dbReference type="GO" id="GO:0004497">
    <property type="term" value="F:monooxygenase activity"/>
    <property type="evidence" value="ECO:0007669"/>
    <property type="project" value="InterPro"/>
</dbReference>
<protein>
    <submittedName>
        <fullName evidence="1">Oxoglutarate/iron-dependent dioxygenase</fullName>
    </submittedName>
</protein>
<keyword evidence="2" id="KW-1185">Reference proteome</keyword>
<dbReference type="SUPFAM" id="SSF48264">
    <property type="entry name" value="Cytochrome P450"/>
    <property type="match status" value="1"/>
</dbReference>
<keyword evidence="1" id="KW-0560">Oxidoreductase</keyword>
<dbReference type="OrthoDB" id="3934656at2759"/>
<organism evidence="1 2">
    <name type="scientific">Penicillium cf. viridicatum</name>
    <dbReference type="NCBI Taxonomy" id="2972119"/>
    <lineage>
        <taxon>Eukaryota</taxon>
        <taxon>Fungi</taxon>
        <taxon>Dikarya</taxon>
        <taxon>Ascomycota</taxon>
        <taxon>Pezizomycotina</taxon>
        <taxon>Eurotiomycetes</taxon>
        <taxon>Eurotiomycetidae</taxon>
        <taxon>Eurotiales</taxon>
        <taxon>Aspergillaceae</taxon>
        <taxon>Penicillium</taxon>
    </lineage>
</organism>
<dbReference type="Gene3D" id="1.10.630.10">
    <property type="entry name" value="Cytochrome P450"/>
    <property type="match status" value="1"/>
</dbReference>
<dbReference type="InterPro" id="IPR036396">
    <property type="entry name" value="Cyt_P450_sf"/>
</dbReference>
<accession>A0A9W9M844</accession>
<dbReference type="GO" id="GO:0020037">
    <property type="term" value="F:heme binding"/>
    <property type="evidence" value="ECO:0007669"/>
    <property type="project" value="InterPro"/>
</dbReference>
<evidence type="ECO:0000313" key="1">
    <source>
        <dbReference type="EMBL" id="KAJ5192790.1"/>
    </source>
</evidence>
<reference evidence="1" key="1">
    <citation type="submission" date="2022-11" db="EMBL/GenBank/DDBJ databases">
        <authorList>
            <person name="Petersen C."/>
        </authorList>
    </citation>
    <scope>NUCLEOTIDE SEQUENCE</scope>
    <source>
        <strain evidence="1">IBT 20477</strain>
    </source>
</reference>
<keyword evidence="1" id="KW-0223">Dioxygenase</keyword>
<sequence>MDWLAICSRILLFCLAGAICFLVRRVYFHPLSGFPGPNLVAASSFQLFYAVWTGREKTWYQDLHRKYGPVVRCGPNHLTFNDLDLIPVVYHRQSDKTDYPQDFACPGAATNKANYLEYAAAKRQFGQAVGHTLHIDPRSR</sequence>
<dbReference type="AlphaFoldDB" id="A0A9W9M844"/>
<evidence type="ECO:0000313" key="2">
    <source>
        <dbReference type="Proteomes" id="UP001150942"/>
    </source>
</evidence>
<proteinExistence type="predicted"/>
<dbReference type="GO" id="GO:0051213">
    <property type="term" value="F:dioxygenase activity"/>
    <property type="evidence" value="ECO:0007669"/>
    <property type="project" value="UniProtKB-KW"/>
</dbReference>
<dbReference type="EMBL" id="JAPQKQ010000006">
    <property type="protein sequence ID" value="KAJ5192790.1"/>
    <property type="molecule type" value="Genomic_DNA"/>
</dbReference>